<dbReference type="Gene3D" id="3.30.420.10">
    <property type="entry name" value="Ribonuclease H-like superfamily/Ribonuclease H"/>
    <property type="match status" value="1"/>
</dbReference>
<name>A0A173RFB1_9FIRM</name>
<accession>A0A173RFB1</accession>
<feature type="domain" description="YprB ribonuclease H-like" evidence="1">
    <location>
        <begin position="26"/>
        <end position="192"/>
    </location>
</feature>
<organism evidence="2 3">
    <name type="scientific">Roseburia faecis</name>
    <dbReference type="NCBI Taxonomy" id="301302"/>
    <lineage>
        <taxon>Bacteria</taxon>
        <taxon>Bacillati</taxon>
        <taxon>Bacillota</taxon>
        <taxon>Clostridia</taxon>
        <taxon>Lachnospirales</taxon>
        <taxon>Lachnospiraceae</taxon>
        <taxon>Roseburia</taxon>
    </lineage>
</organism>
<sequence length="366" mass="43436">MKTFHEEIPDLCQDALTDQLFDEHSIFFDIETTGFSPANSTLYMIGCARRKSNRICIDQFFAEKPEEEAEILAAFFQMLSPYTTIITFNGVGFDIPYLKAKADHYKFPEHFGDFEYLDIFKSVSSIKFLLKLENYKQKTIESFLGLKREDEKTGGDLIHVYFTHVKHPTEETMHLLRIHNYEDVLHMIDLLSVLSYLEVLNGQYTILSHRIDHYHAYDGTEGEEWIITMQNDYPVPRQLSCKQDCFYLMIGKNRTSLRIPVYEGELHYFYSNYRDYYYLKKEDMAIHKSVASFVDKEYRENAKASNCYTRKSGKFLPQYNSVMQPEFRKEYKDKISYFEMTDDFCTSDIMLRRYIDHILKNMMGKK</sequence>
<dbReference type="InterPro" id="IPR038720">
    <property type="entry name" value="YprB_RNase_H-like_dom"/>
</dbReference>
<dbReference type="GO" id="GO:0003676">
    <property type="term" value="F:nucleic acid binding"/>
    <property type="evidence" value="ECO:0007669"/>
    <property type="project" value="InterPro"/>
</dbReference>
<dbReference type="EMBL" id="CYXV01000002">
    <property type="protein sequence ID" value="CUM76531.1"/>
    <property type="molecule type" value="Genomic_DNA"/>
</dbReference>
<dbReference type="Proteomes" id="UP000095495">
    <property type="component" value="Unassembled WGS sequence"/>
</dbReference>
<dbReference type="InterPro" id="IPR012337">
    <property type="entry name" value="RNaseH-like_sf"/>
</dbReference>
<dbReference type="Pfam" id="PF13482">
    <property type="entry name" value="RNase_H_2"/>
    <property type="match status" value="1"/>
</dbReference>
<dbReference type="RefSeq" id="WP_055261204.1">
    <property type="nucleotide sequence ID" value="NZ_CYXV01000002.1"/>
</dbReference>
<evidence type="ECO:0000259" key="1">
    <source>
        <dbReference type="Pfam" id="PF13482"/>
    </source>
</evidence>
<evidence type="ECO:0000313" key="3">
    <source>
        <dbReference type="Proteomes" id="UP000095495"/>
    </source>
</evidence>
<reference evidence="2 3" key="1">
    <citation type="submission" date="2015-09" db="EMBL/GenBank/DDBJ databases">
        <authorList>
            <consortium name="Pathogen Informatics"/>
        </authorList>
    </citation>
    <scope>NUCLEOTIDE SEQUENCE [LARGE SCALE GENOMIC DNA]</scope>
    <source>
        <strain evidence="2 3">2789STDY5608863</strain>
    </source>
</reference>
<dbReference type="GO" id="GO:0004527">
    <property type="term" value="F:exonuclease activity"/>
    <property type="evidence" value="ECO:0007669"/>
    <property type="project" value="UniProtKB-KW"/>
</dbReference>
<gene>
    <name evidence="2" type="ORF">ERS852420_00520</name>
</gene>
<dbReference type="InterPro" id="IPR036397">
    <property type="entry name" value="RNaseH_sf"/>
</dbReference>
<evidence type="ECO:0000313" key="2">
    <source>
        <dbReference type="EMBL" id="CUM76531.1"/>
    </source>
</evidence>
<dbReference type="PANTHER" id="PTHR38462">
    <property type="entry name" value="EXONUCLEASE-LIKE PROTEIN"/>
    <property type="match status" value="1"/>
</dbReference>
<keyword evidence="2" id="KW-0540">Nuclease</keyword>
<dbReference type="AlphaFoldDB" id="A0A173RFB1"/>
<protein>
    <submittedName>
        <fullName evidence="2">Predicted exonuclease</fullName>
    </submittedName>
</protein>
<proteinExistence type="predicted"/>
<keyword evidence="2" id="KW-0269">Exonuclease</keyword>
<dbReference type="SUPFAM" id="SSF53098">
    <property type="entry name" value="Ribonuclease H-like"/>
    <property type="match status" value="1"/>
</dbReference>
<dbReference type="PANTHER" id="PTHR38462:SF1">
    <property type="entry name" value="YPRB RIBONUCLEASE H-LIKE DOMAIN-CONTAINING PROTEIN"/>
    <property type="match status" value="1"/>
</dbReference>
<keyword evidence="2" id="KW-0378">Hydrolase</keyword>